<dbReference type="Proteomes" id="UP000254956">
    <property type="component" value="Unassembled WGS sequence"/>
</dbReference>
<dbReference type="Gene3D" id="3.40.640.10">
    <property type="entry name" value="Type I PLP-dependent aspartate aminotransferase-like (Major domain)"/>
    <property type="match status" value="1"/>
</dbReference>
<name>A0A380C0V3_9STAP</name>
<dbReference type="GO" id="GO:0019346">
    <property type="term" value="P:transsulfuration"/>
    <property type="evidence" value="ECO:0007669"/>
    <property type="project" value="InterPro"/>
</dbReference>
<dbReference type="PROSITE" id="PS00868">
    <property type="entry name" value="CYS_MET_METAB_PP"/>
    <property type="match status" value="1"/>
</dbReference>
<dbReference type="GO" id="GO:0004124">
    <property type="term" value="F:cysteine synthase activity"/>
    <property type="evidence" value="ECO:0007669"/>
    <property type="project" value="TreeGrafter"/>
</dbReference>
<evidence type="ECO:0000256" key="1">
    <source>
        <dbReference type="ARBA" id="ARBA00001933"/>
    </source>
</evidence>
<keyword evidence="4 5" id="KW-0663">Pyridoxal phosphate</keyword>
<keyword evidence="8" id="KW-0456">Lyase</keyword>
<proteinExistence type="inferred from homology"/>
<feature type="modified residue" description="N6-(pyridoxal phosphate)lysine" evidence="5">
    <location>
        <position position="209"/>
    </location>
</feature>
<protein>
    <submittedName>
        <fullName evidence="7">O-acetylhomoserine aminocarboxypropyltransferase</fullName>
    </submittedName>
    <submittedName>
        <fullName evidence="8">O-acetylhomoserine sulfhydrylase</fullName>
        <ecNumber evidence="8">4.4.1.11</ecNumber>
    </submittedName>
</protein>
<evidence type="ECO:0000313" key="10">
    <source>
        <dbReference type="Proteomes" id="UP000321598"/>
    </source>
</evidence>
<evidence type="ECO:0000256" key="4">
    <source>
        <dbReference type="ARBA" id="ARBA00022898"/>
    </source>
</evidence>
<dbReference type="NCBIfam" id="NF006096">
    <property type="entry name" value="PRK08248.1"/>
    <property type="match status" value="1"/>
</dbReference>
<evidence type="ECO:0000313" key="9">
    <source>
        <dbReference type="Proteomes" id="UP000254956"/>
    </source>
</evidence>
<evidence type="ECO:0000256" key="5">
    <source>
        <dbReference type="PIRSR" id="PIRSR001434-2"/>
    </source>
</evidence>
<evidence type="ECO:0000256" key="6">
    <source>
        <dbReference type="RuleBase" id="RU362118"/>
    </source>
</evidence>
<dbReference type="EMBL" id="UGZE01000001">
    <property type="protein sequence ID" value="SUJ09661.1"/>
    <property type="molecule type" value="Genomic_DNA"/>
</dbReference>
<dbReference type="InterPro" id="IPR015422">
    <property type="entry name" value="PyrdxlP-dep_Trfase_small"/>
</dbReference>
<keyword evidence="3" id="KW-0808">Transferase</keyword>
<accession>A0A380C0V3</accession>
<dbReference type="PIRSF" id="PIRSF001434">
    <property type="entry name" value="CGS"/>
    <property type="match status" value="1"/>
</dbReference>
<dbReference type="AlphaFoldDB" id="A0A380C0V3"/>
<dbReference type="Proteomes" id="UP000321598">
    <property type="component" value="Unassembled WGS sequence"/>
</dbReference>
<dbReference type="InterPro" id="IPR015424">
    <property type="entry name" value="PyrdxlP-dep_Trfase"/>
</dbReference>
<organism evidence="8 9">
    <name type="scientific">Staphylococcus arlettae</name>
    <dbReference type="NCBI Taxonomy" id="29378"/>
    <lineage>
        <taxon>Bacteria</taxon>
        <taxon>Bacillati</taxon>
        <taxon>Bacillota</taxon>
        <taxon>Bacilli</taxon>
        <taxon>Bacillales</taxon>
        <taxon>Staphylococcaceae</taxon>
        <taxon>Staphylococcus</taxon>
    </lineage>
</organism>
<gene>
    <name evidence="8" type="primary">mdeA_1</name>
    <name evidence="8" type="ORF">NCTC12413_00365</name>
    <name evidence="7" type="ORF">SAR03_12610</name>
</gene>
<sequence>MTNNKWHLDTLSIHAGQEVDDFSKSRAVPIYQTSSYVFDDTNHAQALFSLAESGNIYTRIMNPTQNVFEERITALEGGVGALATSSGQAAIHLALLNIVESGDEIVASSNLYGGTYNLLNVTFKKLGITVHFVDPSNPENFAQAITEKTKAVYAETIGNPRIDVLDIEAVAQVAHNNNIPLIVDNTFPTPYLLRPFEYGADIIVHSATKFIGGHGTSIGGVIVDSGKFNWDNGKFPGLVEPDASYHGISYAHDVGAAAYITKARVQLLRDLGSAVSPFNVHEFLLGLETLHLRLERHSQNALQVAEYLEQHPKVKWVNYPGLTSNAYYDLGQKYLPNGQGAILTFGIDGTVAEIAQFVDGLSLFSHLANVGDSKSLVIHPASTTHQQLSDEERLASGVTNDLVRLSVGTENIHDILTDLENALKEV</sequence>
<evidence type="ECO:0000313" key="8">
    <source>
        <dbReference type="EMBL" id="SUJ09661.1"/>
    </source>
</evidence>
<evidence type="ECO:0000256" key="2">
    <source>
        <dbReference type="ARBA" id="ARBA00009077"/>
    </source>
</evidence>
<dbReference type="SUPFAM" id="SSF53383">
    <property type="entry name" value="PLP-dependent transferases"/>
    <property type="match status" value="1"/>
</dbReference>
<dbReference type="PANTHER" id="PTHR43797:SF2">
    <property type="entry name" value="HOMOCYSTEINE_CYSTEINE SYNTHASE"/>
    <property type="match status" value="1"/>
</dbReference>
<dbReference type="GO" id="GO:0005737">
    <property type="term" value="C:cytoplasm"/>
    <property type="evidence" value="ECO:0007669"/>
    <property type="project" value="TreeGrafter"/>
</dbReference>
<dbReference type="GO" id="GO:0018826">
    <property type="term" value="F:methionine gamma-lyase activity"/>
    <property type="evidence" value="ECO:0007669"/>
    <property type="project" value="UniProtKB-EC"/>
</dbReference>
<evidence type="ECO:0000313" key="7">
    <source>
        <dbReference type="EMBL" id="GEQ00224.1"/>
    </source>
</evidence>
<dbReference type="GO" id="GO:0003961">
    <property type="term" value="F:O-acetylhomoserine aminocarboxypropyltransferase activity"/>
    <property type="evidence" value="ECO:0007669"/>
    <property type="project" value="TreeGrafter"/>
</dbReference>
<dbReference type="RefSeq" id="WP_103388201.1">
    <property type="nucleotide sequence ID" value="NZ_BKAV01000010.1"/>
</dbReference>
<dbReference type="GO" id="GO:0071269">
    <property type="term" value="P:L-homocysteine biosynthetic process"/>
    <property type="evidence" value="ECO:0007669"/>
    <property type="project" value="TreeGrafter"/>
</dbReference>
<dbReference type="GO" id="GO:0006535">
    <property type="term" value="P:cysteine biosynthetic process from serine"/>
    <property type="evidence" value="ECO:0007669"/>
    <property type="project" value="TreeGrafter"/>
</dbReference>
<dbReference type="OrthoDB" id="9803887at2"/>
<dbReference type="InterPro" id="IPR006235">
    <property type="entry name" value="OAc-hSer/O-AcSer_sulfhydrylase"/>
</dbReference>
<dbReference type="Gene3D" id="3.90.1150.10">
    <property type="entry name" value="Aspartate Aminotransferase, domain 1"/>
    <property type="match status" value="1"/>
</dbReference>
<dbReference type="GO" id="GO:0030170">
    <property type="term" value="F:pyridoxal phosphate binding"/>
    <property type="evidence" value="ECO:0007669"/>
    <property type="project" value="InterPro"/>
</dbReference>
<dbReference type="InterPro" id="IPR015421">
    <property type="entry name" value="PyrdxlP-dep_Trfase_major"/>
</dbReference>
<dbReference type="InterPro" id="IPR000277">
    <property type="entry name" value="Cys/Met-Metab_PyrdxlP-dep_enz"/>
</dbReference>
<comment type="similarity">
    <text evidence="2 6">Belongs to the trans-sulfuration enzymes family.</text>
</comment>
<dbReference type="EMBL" id="BKAV01000010">
    <property type="protein sequence ID" value="GEQ00224.1"/>
    <property type="molecule type" value="Genomic_DNA"/>
</dbReference>
<dbReference type="NCBIfam" id="TIGR01326">
    <property type="entry name" value="OAH_OAS_sulfhy"/>
    <property type="match status" value="1"/>
</dbReference>
<dbReference type="InterPro" id="IPR054542">
    <property type="entry name" value="Cys_met_metab_PP"/>
</dbReference>
<reference evidence="7 10" key="2">
    <citation type="submission" date="2019-07" db="EMBL/GenBank/DDBJ databases">
        <title>Whole genome shotgun sequence of Staphylococcus arlettae NBRC 109765.</title>
        <authorList>
            <person name="Hosoyama A."/>
            <person name="Uohara A."/>
            <person name="Ohji S."/>
            <person name="Ichikawa N."/>
        </authorList>
    </citation>
    <scope>NUCLEOTIDE SEQUENCE [LARGE SCALE GENOMIC DNA]</scope>
    <source>
        <strain evidence="7 10">NBRC 109765</strain>
    </source>
</reference>
<keyword evidence="10" id="KW-1185">Reference proteome</keyword>
<comment type="cofactor">
    <cofactor evidence="1 6">
        <name>pyridoxal 5'-phosphate</name>
        <dbReference type="ChEBI" id="CHEBI:597326"/>
    </cofactor>
</comment>
<evidence type="ECO:0000256" key="3">
    <source>
        <dbReference type="ARBA" id="ARBA00022679"/>
    </source>
</evidence>
<dbReference type="EC" id="4.4.1.11" evidence="8"/>
<dbReference type="CDD" id="cd00614">
    <property type="entry name" value="CGS_like"/>
    <property type="match status" value="1"/>
</dbReference>
<dbReference type="Pfam" id="PF01053">
    <property type="entry name" value="Cys_Met_Meta_PP"/>
    <property type="match status" value="1"/>
</dbReference>
<dbReference type="FunFam" id="3.40.640.10:FF:000035">
    <property type="entry name" value="O-succinylhomoserine sulfhydrylase"/>
    <property type="match status" value="1"/>
</dbReference>
<dbReference type="STRING" id="1212545.SARL_00240"/>
<dbReference type="PANTHER" id="PTHR43797">
    <property type="entry name" value="HOMOCYSTEINE/CYSTEINE SYNTHASE"/>
    <property type="match status" value="1"/>
</dbReference>
<reference evidence="8 9" key="1">
    <citation type="submission" date="2018-06" db="EMBL/GenBank/DDBJ databases">
        <authorList>
            <consortium name="Pathogen Informatics"/>
            <person name="Doyle S."/>
        </authorList>
    </citation>
    <scope>NUCLEOTIDE SEQUENCE [LARGE SCALE GENOMIC DNA]</scope>
    <source>
        <strain evidence="8 9">NCTC12413</strain>
    </source>
</reference>